<evidence type="ECO:0000313" key="1">
    <source>
        <dbReference type="EMBL" id="KAF5394214.1"/>
    </source>
</evidence>
<dbReference type="Proteomes" id="UP000748531">
    <property type="component" value="Unassembled WGS sequence"/>
</dbReference>
<evidence type="ECO:0000313" key="2">
    <source>
        <dbReference type="Proteomes" id="UP000748531"/>
    </source>
</evidence>
<dbReference type="OrthoDB" id="8046937at2759"/>
<gene>
    <name evidence="1" type="ORF">PHET_12026</name>
</gene>
<name>A0A8J4SZ94_9TREM</name>
<comment type="caution">
    <text evidence="1">The sequence shown here is derived from an EMBL/GenBank/DDBJ whole genome shotgun (WGS) entry which is preliminary data.</text>
</comment>
<keyword evidence="2" id="KW-1185">Reference proteome</keyword>
<sequence length="160" mass="17793">MGFYVVNKNPQEVPRFTTSDVADYANGAQLYVFSNSSETGYGAVVHALFFPKLRQPCCIFVFAGAVTLPRLELQAVVLVGGVCERAILSARKVLHGVFKKQLFVEVQIVLNNRDLVPPTPDNRDERPLTPGDSLLIRGRGLELPAESLQQSYSRCWRLVN</sequence>
<accession>A0A8J4SZ94</accession>
<protein>
    <submittedName>
        <fullName evidence="1">Uncharacterized protein</fullName>
    </submittedName>
</protein>
<proteinExistence type="predicted"/>
<dbReference type="EMBL" id="LUCH01019747">
    <property type="protein sequence ID" value="KAF5394214.1"/>
    <property type="molecule type" value="Genomic_DNA"/>
</dbReference>
<reference evidence="1" key="1">
    <citation type="submission" date="2019-05" db="EMBL/GenBank/DDBJ databases">
        <title>Annotation for the trematode Paragonimus heterotremus.</title>
        <authorList>
            <person name="Choi Y.-J."/>
        </authorList>
    </citation>
    <scope>NUCLEOTIDE SEQUENCE</scope>
    <source>
        <strain evidence="1">LC</strain>
    </source>
</reference>
<dbReference type="AlphaFoldDB" id="A0A8J4SZ94"/>
<organism evidence="1 2">
    <name type="scientific">Paragonimus heterotremus</name>
    <dbReference type="NCBI Taxonomy" id="100268"/>
    <lineage>
        <taxon>Eukaryota</taxon>
        <taxon>Metazoa</taxon>
        <taxon>Spiralia</taxon>
        <taxon>Lophotrochozoa</taxon>
        <taxon>Platyhelminthes</taxon>
        <taxon>Trematoda</taxon>
        <taxon>Digenea</taxon>
        <taxon>Plagiorchiida</taxon>
        <taxon>Troglotremata</taxon>
        <taxon>Troglotrematidae</taxon>
        <taxon>Paragonimus</taxon>
    </lineage>
</organism>